<evidence type="ECO:0000256" key="1">
    <source>
        <dbReference type="ARBA" id="ARBA00022658"/>
    </source>
</evidence>
<dbReference type="PANTHER" id="PTHR23113:SF368">
    <property type="entry name" value="CELL DIVISION CONTROL PROTEIN 25"/>
    <property type="match status" value="1"/>
</dbReference>
<accession>A0ABR2VV91</accession>
<dbReference type="InterPro" id="IPR008937">
    <property type="entry name" value="Ras-like_GEF"/>
</dbReference>
<comment type="caution">
    <text evidence="4">The sequence shown here is derived from an EMBL/GenBank/DDBJ whole genome shotgun (WGS) entry which is preliminary data.</text>
</comment>
<dbReference type="PANTHER" id="PTHR23113">
    <property type="entry name" value="GUANINE NUCLEOTIDE EXCHANGE FACTOR"/>
    <property type="match status" value="1"/>
</dbReference>
<dbReference type="PROSITE" id="PS50009">
    <property type="entry name" value="RASGEF_CAT"/>
    <property type="match status" value="1"/>
</dbReference>
<gene>
    <name evidence="4" type="primary">CDC25_1</name>
    <name evidence="4" type="ORF">K7432_010555</name>
</gene>
<feature type="domain" description="Ras-GEF" evidence="3">
    <location>
        <begin position="31"/>
        <end position="259"/>
    </location>
</feature>
<evidence type="ECO:0000313" key="4">
    <source>
        <dbReference type="EMBL" id="KAK9703759.1"/>
    </source>
</evidence>
<keyword evidence="4" id="KW-0131">Cell cycle</keyword>
<dbReference type="InterPro" id="IPR036964">
    <property type="entry name" value="RASGEF_cat_dom_sf"/>
</dbReference>
<dbReference type="InterPro" id="IPR001895">
    <property type="entry name" value="RASGEF_cat_dom"/>
</dbReference>
<protein>
    <submittedName>
        <fullName evidence="4">Cell division cycle- protein</fullName>
    </submittedName>
</protein>
<dbReference type="SUPFAM" id="SSF48366">
    <property type="entry name" value="Ras GEF"/>
    <property type="match status" value="1"/>
</dbReference>
<evidence type="ECO:0000256" key="2">
    <source>
        <dbReference type="PROSITE-ProRule" id="PRU00168"/>
    </source>
</evidence>
<dbReference type="GO" id="GO:0051301">
    <property type="term" value="P:cell division"/>
    <property type="evidence" value="ECO:0007669"/>
    <property type="project" value="UniProtKB-KW"/>
</dbReference>
<dbReference type="Gene3D" id="1.10.840.10">
    <property type="entry name" value="Ras guanine-nucleotide exchange factors catalytic domain"/>
    <property type="match status" value="1"/>
</dbReference>
<dbReference type="EMBL" id="JASJQH010007610">
    <property type="protein sequence ID" value="KAK9703759.1"/>
    <property type="molecule type" value="Genomic_DNA"/>
</dbReference>
<keyword evidence="4" id="KW-0132">Cell division</keyword>
<proteinExistence type="predicted"/>
<dbReference type="Proteomes" id="UP001479436">
    <property type="component" value="Unassembled WGS sequence"/>
</dbReference>
<name>A0ABR2VV91_9FUNG</name>
<dbReference type="InterPro" id="IPR023578">
    <property type="entry name" value="Ras_GEF_dom_sf"/>
</dbReference>
<keyword evidence="1 2" id="KW-0344">Guanine-nucleotide releasing factor</keyword>
<evidence type="ECO:0000259" key="3">
    <source>
        <dbReference type="PROSITE" id="PS50009"/>
    </source>
</evidence>
<sequence>MAFHAKKIVPHIANHTTTKYPYGRLRVLDIDPIELARQLTLFDSYLYNQIKPVECMHEAWRHTEPWMAVNIKEVLKVFQQVKYWVAYSILGEKDSLKRAHTIESFINMASYCSSWNNYNTCMAILEGLNMAPVASLQQTWLLINTKHRGCLENLRKLMSPSSNFRLYRANLMYLTTPCVPYLHTYLDDWENNSADVDVIISEVERHQGSYRFSVLPELLLPIIQELQEYGTLGAVIKLVKLMEGKYESNYDVECTFLEEESRYPFRPIQY</sequence>
<organism evidence="4 5">
    <name type="scientific">Basidiobolus ranarum</name>
    <dbReference type="NCBI Taxonomy" id="34480"/>
    <lineage>
        <taxon>Eukaryota</taxon>
        <taxon>Fungi</taxon>
        <taxon>Fungi incertae sedis</taxon>
        <taxon>Zoopagomycota</taxon>
        <taxon>Entomophthoromycotina</taxon>
        <taxon>Basidiobolomycetes</taxon>
        <taxon>Basidiobolales</taxon>
        <taxon>Basidiobolaceae</taxon>
        <taxon>Basidiobolus</taxon>
    </lineage>
</organism>
<reference evidence="4 5" key="1">
    <citation type="submission" date="2023-04" db="EMBL/GenBank/DDBJ databases">
        <title>Genome of Basidiobolus ranarum AG-B5.</title>
        <authorList>
            <person name="Stajich J.E."/>
            <person name="Carter-House D."/>
            <person name="Gryganskyi A."/>
        </authorList>
    </citation>
    <scope>NUCLEOTIDE SEQUENCE [LARGE SCALE GENOMIC DNA]</scope>
    <source>
        <strain evidence="4 5">AG-B5</strain>
    </source>
</reference>
<dbReference type="Pfam" id="PF00617">
    <property type="entry name" value="RasGEF"/>
    <property type="match status" value="1"/>
</dbReference>
<evidence type="ECO:0000313" key="5">
    <source>
        <dbReference type="Proteomes" id="UP001479436"/>
    </source>
</evidence>
<dbReference type="SMART" id="SM00147">
    <property type="entry name" value="RasGEF"/>
    <property type="match status" value="1"/>
</dbReference>
<keyword evidence="5" id="KW-1185">Reference proteome</keyword>